<evidence type="ECO:0000256" key="1">
    <source>
        <dbReference type="SAM" id="Coils"/>
    </source>
</evidence>
<evidence type="ECO:0000313" key="3">
    <source>
        <dbReference type="EMBL" id="RIY31748.1"/>
    </source>
</evidence>
<keyword evidence="2" id="KW-1133">Transmembrane helix</keyword>
<dbReference type="EMBL" id="NRJH01000055">
    <property type="protein sequence ID" value="RIY31748.1"/>
    <property type="molecule type" value="Genomic_DNA"/>
</dbReference>
<feature type="coiled-coil region" evidence="1">
    <location>
        <begin position="159"/>
        <end position="186"/>
    </location>
</feature>
<comment type="caution">
    <text evidence="3">The sequence shown here is derived from an EMBL/GenBank/DDBJ whole genome shotgun (WGS) entry which is preliminary data.</text>
</comment>
<gene>
    <name evidence="3" type="ORF">CJP74_06435</name>
</gene>
<accession>A0A3A1Y3F5</accession>
<feature type="coiled-coil region" evidence="1">
    <location>
        <begin position="8"/>
        <end position="91"/>
    </location>
</feature>
<dbReference type="RefSeq" id="WP_119497458.1">
    <property type="nucleotide sequence ID" value="NZ_NRJH01000055.1"/>
</dbReference>
<organism evidence="3 4">
    <name type="scientific">Psittacicella melopsittaci</name>
    <dbReference type="NCBI Taxonomy" id="2028576"/>
    <lineage>
        <taxon>Bacteria</taxon>
        <taxon>Pseudomonadati</taxon>
        <taxon>Pseudomonadota</taxon>
        <taxon>Gammaproteobacteria</taxon>
        <taxon>Pasteurellales</taxon>
        <taxon>Psittacicellaceae</taxon>
        <taxon>Psittacicella</taxon>
    </lineage>
</organism>
<evidence type="ECO:0000313" key="4">
    <source>
        <dbReference type="Proteomes" id="UP000266258"/>
    </source>
</evidence>
<evidence type="ECO:0000256" key="2">
    <source>
        <dbReference type="SAM" id="Phobius"/>
    </source>
</evidence>
<dbReference type="AlphaFoldDB" id="A0A3A1Y3F5"/>
<keyword evidence="4" id="KW-1185">Reference proteome</keyword>
<keyword evidence="2" id="KW-0472">Membrane</keyword>
<proteinExistence type="predicted"/>
<name>A0A3A1Y3F5_9GAMM</name>
<feature type="transmembrane region" description="Helical" evidence="2">
    <location>
        <begin position="232"/>
        <end position="251"/>
    </location>
</feature>
<reference evidence="3 4" key="1">
    <citation type="submission" date="2017-08" db="EMBL/GenBank/DDBJ databases">
        <title>Reclassification of Bisgaard taxon 37 and 44.</title>
        <authorList>
            <person name="Christensen H."/>
        </authorList>
    </citation>
    <scope>NUCLEOTIDE SEQUENCE [LARGE SCALE GENOMIC DNA]</scope>
    <source>
        <strain evidence="3 4">B96_4</strain>
    </source>
</reference>
<keyword evidence="2" id="KW-0812">Transmembrane</keyword>
<keyword evidence="1" id="KW-0175">Coiled coil</keyword>
<dbReference type="Proteomes" id="UP000266258">
    <property type="component" value="Unassembled WGS sequence"/>
</dbReference>
<protein>
    <submittedName>
        <fullName evidence="3">Uncharacterized protein</fullName>
    </submittedName>
</protein>
<sequence>MLEDKTLSKSLTQLNEKLESQLRAQKQVLNNLKHQLEDYKQELASREKKYKDELEKLNKQIASQKDFSQDNKNLKQKLDALKADIEGLYLAKEKAREGLTQLAYGLGTQLEYLNKALEAGDTAKAKEYIVSFEVNDPSKSLLKNYRPYYENLQSRVKSVQNLEGLVKREENTLKQEKAKFHSERQQYTLALELQDYLVKEKVLNHNETPDTAIAKLSGAIAPMARFLARFSLWFRGAILGAFTIFICLNFINPLKYLFLNEEEKRRIKLDSDSFVTLPHIFSMSMDSESSTNLNYFEKVKLQLSDLTISGIKDVSKIRIFKELAPESQELDVDQAKEVEKLGSEQERNIDEQARELEEVDTRQFETLAELDPSKLNQNIITLVQQIRELAGIAVARVEVNIEALNSSELTNMRIFVNNQPISLIDFIQLNNLALELQKDINKFNRLGVPKSDNIEVYKTSFAQIETSYEDLLTLVNQLVQPNPTLVQEN</sequence>
<feature type="coiled-coil region" evidence="1">
    <location>
        <begin position="335"/>
        <end position="362"/>
    </location>
</feature>